<dbReference type="RefSeq" id="WP_132426415.1">
    <property type="nucleotide sequence ID" value="NZ_SMFZ01000001.1"/>
</dbReference>
<dbReference type="EMBL" id="SMFZ01000001">
    <property type="protein sequence ID" value="TCK27524.1"/>
    <property type="molecule type" value="Genomic_DNA"/>
</dbReference>
<dbReference type="PANTHER" id="PTHR11941:SF54">
    <property type="entry name" value="ENOYL-COA HYDRATASE, MITOCHONDRIAL"/>
    <property type="match status" value="1"/>
</dbReference>
<comment type="caution">
    <text evidence="1">The sequence shown here is derived from an EMBL/GenBank/DDBJ whole genome shotgun (WGS) entry which is preliminary data.</text>
</comment>
<accession>A0A4R1HXL0</accession>
<dbReference type="GO" id="GO:0003824">
    <property type="term" value="F:catalytic activity"/>
    <property type="evidence" value="ECO:0007669"/>
    <property type="project" value="UniProtKB-ARBA"/>
</dbReference>
<organism evidence="1 2">
    <name type="scientific">Pseudonocardia endophytica</name>
    <dbReference type="NCBI Taxonomy" id="401976"/>
    <lineage>
        <taxon>Bacteria</taxon>
        <taxon>Bacillati</taxon>
        <taxon>Actinomycetota</taxon>
        <taxon>Actinomycetes</taxon>
        <taxon>Pseudonocardiales</taxon>
        <taxon>Pseudonocardiaceae</taxon>
        <taxon>Pseudonocardia</taxon>
    </lineage>
</organism>
<protein>
    <submittedName>
        <fullName evidence="1">Enoyl-CoA hydratase/carnithine racemase</fullName>
    </submittedName>
</protein>
<dbReference type="GO" id="GO:0006635">
    <property type="term" value="P:fatty acid beta-oxidation"/>
    <property type="evidence" value="ECO:0007669"/>
    <property type="project" value="TreeGrafter"/>
</dbReference>
<dbReference type="InterPro" id="IPR029045">
    <property type="entry name" value="ClpP/crotonase-like_dom_sf"/>
</dbReference>
<evidence type="ECO:0000313" key="2">
    <source>
        <dbReference type="Proteomes" id="UP000295560"/>
    </source>
</evidence>
<dbReference type="Proteomes" id="UP000295560">
    <property type="component" value="Unassembled WGS sequence"/>
</dbReference>
<name>A0A4R1HXL0_PSEEN</name>
<reference evidence="1 2" key="1">
    <citation type="submission" date="2019-03" db="EMBL/GenBank/DDBJ databases">
        <title>Sequencing the genomes of 1000 actinobacteria strains.</title>
        <authorList>
            <person name="Klenk H.-P."/>
        </authorList>
    </citation>
    <scope>NUCLEOTIDE SEQUENCE [LARGE SCALE GENOMIC DNA]</scope>
    <source>
        <strain evidence="1 2">DSM 44969</strain>
    </source>
</reference>
<evidence type="ECO:0000313" key="1">
    <source>
        <dbReference type="EMBL" id="TCK27524.1"/>
    </source>
</evidence>
<dbReference type="SUPFAM" id="SSF52096">
    <property type="entry name" value="ClpP/crotonase"/>
    <property type="match status" value="1"/>
</dbReference>
<dbReference type="OrthoDB" id="8640486at2"/>
<sequence length="381" mass="42241">MARSQVTEQTKIVRVEIVLADVDPVVRRVVEVPGGLGECRGPDAEAVGRRNSGCCLAEYLDQAIAPYAYRPLDDGDTLRLGETEWQVVRTPASADHSDVDPLSLTQPWPRDWPAADGRENASVSWTIERHDRIAVVTMTTNAVNAQNRQFFADLHDAFDRLEAEHPDSPVVLTGQGQRFSAGLDLAEHFPLFAGPIEGVRDWFAEYRATNMRLFTYPRPTVAAVNGHAFAGGLITAAVCDRRVCVETGARFALNEVPIGIPMPAVYVRMLRYAWGERVAAQMSLYGEMIDQDRARELGMVDELVPGDDVLARAIAIADSIPADTLEQYAFTKRAAQASALRDIADLADPLDQELPGWFTTDDARHAHRRYWRQLKGTDATW</sequence>
<dbReference type="Pfam" id="PF00378">
    <property type="entry name" value="ECH_1"/>
    <property type="match status" value="1"/>
</dbReference>
<keyword evidence="2" id="KW-1185">Reference proteome</keyword>
<dbReference type="PANTHER" id="PTHR11941">
    <property type="entry name" value="ENOYL-COA HYDRATASE-RELATED"/>
    <property type="match status" value="1"/>
</dbReference>
<gene>
    <name evidence="1" type="ORF">EV378_3396</name>
</gene>
<proteinExistence type="predicted"/>
<dbReference type="InterPro" id="IPR001753">
    <property type="entry name" value="Enoyl-CoA_hydra/iso"/>
</dbReference>
<dbReference type="Gene3D" id="3.90.226.10">
    <property type="entry name" value="2-enoyl-CoA Hydratase, Chain A, domain 1"/>
    <property type="match status" value="1"/>
</dbReference>
<dbReference type="AlphaFoldDB" id="A0A4R1HXL0"/>
<dbReference type="CDD" id="cd06558">
    <property type="entry name" value="crotonase-like"/>
    <property type="match status" value="1"/>
</dbReference>